<name>A0A498RET9_9FIRM</name>
<keyword evidence="2" id="KW-1185">Reference proteome</keyword>
<dbReference type="NCBIfam" id="NF038110">
    <property type="entry name" value="Lys_methyl_FliB"/>
    <property type="match status" value="1"/>
</dbReference>
<gene>
    <name evidence="1" type="ORF">LUCI_3881</name>
</gene>
<dbReference type="Proteomes" id="UP000277811">
    <property type="component" value="Unassembled WGS sequence"/>
</dbReference>
<dbReference type="RefSeq" id="WP_122629476.1">
    <property type="nucleotide sequence ID" value="NZ_UPPP01000094.1"/>
</dbReference>
<evidence type="ECO:0000313" key="1">
    <source>
        <dbReference type="EMBL" id="VBB08603.1"/>
    </source>
</evidence>
<dbReference type="AlphaFoldDB" id="A0A498RET9"/>
<protein>
    <recommendedName>
        <fullName evidence="3">Lysine-N-methylase</fullName>
    </recommendedName>
</protein>
<sequence length="421" mass="48426">MLSFEKTFEPQYFQSFHCSVGNCLDSCCTGWDIAIDKETYVAYQNCQEPLLKPLFQENLVINDKSVANSTYVPYALVKTNQYICPFLTSRKLCIIQKTLDETALSMTCATYPRTFNVVNGVLERSLNLSCPEAARLALLNEDPMQFESYEFVVGVRNPEVPLLNTQSSAQNKPYQYFYAIRDFIVALLQDRTYPLWQRLIILSVFCGRLEQVIAENYETDIPCLLSYFNAKIREGEFRAAMSEAETNLEMQIQVVKVLLDHRLRVGFVSNRFLACINEFKQGLGIGEAAPDEDAVARYAEAYSKYYQPLLERHEYILENYIVNYVFKNLFPFGPQKNSFFEPQSIYDEYILLALHYSLIKSLLIGTAAYYQTDFGTEQAVNLIQIFAKTIEHNRPYLEQAVQFIHACNMNNTGGMNVLLKN</sequence>
<proteinExistence type="predicted"/>
<dbReference type="OrthoDB" id="86584at2"/>
<organism evidence="1 2">
    <name type="scientific">Lucifera butyrica</name>
    <dbReference type="NCBI Taxonomy" id="1351585"/>
    <lineage>
        <taxon>Bacteria</taxon>
        <taxon>Bacillati</taxon>
        <taxon>Bacillota</taxon>
        <taxon>Negativicutes</taxon>
        <taxon>Veillonellales</taxon>
        <taxon>Veillonellaceae</taxon>
        <taxon>Lucifera</taxon>
    </lineage>
</organism>
<evidence type="ECO:0008006" key="3">
    <source>
        <dbReference type="Google" id="ProtNLM"/>
    </source>
</evidence>
<accession>A0A498RET9</accession>
<evidence type="ECO:0000313" key="2">
    <source>
        <dbReference type="Proteomes" id="UP000277811"/>
    </source>
</evidence>
<dbReference type="EMBL" id="UPPP01000094">
    <property type="protein sequence ID" value="VBB08603.1"/>
    <property type="molecule type" value="Genomic_DNA"/>
</dbReference>
<reference evidence="1 2" key="1">
    <citation type="submission" date="2018-06" db="EMBL/GenBank/DDBJ databases">
        <authorList>
            <person name="Strepis N."/>
        </authorList>
    </citation>
    <scope>NUCLEOTIDE SEQUENCE [LARGE SCALE GENOMIC DNA]</scope>
    <source>
        <strain evidence="1">LUCI</strain>
    </source>
</reference>